<sequence>MGSLPSPSSTSSPKYTLHQAKTRAHMDTILDIIWAANYSPYDPLIQLFFPIHGYDASAQHAAVTESKARFWDQHCNAPHGSSNWYYVSETATGKAVGCAQWEAHSENPFGKEEGKRIEAGWWPEGEYRAFCESVLEQVYRPRASWMGRGHLALNWMCVLPAYRGQGIGSLLMSAGVSRADALGLECWMEATQMGKRLYEKHGFRSLVKIAFDMDRKDAGDLWRKAQHELTPPPVFAMWRPKLGVWEVKGRKVTRPWDLGVE</sequence>
<accession>A0A6G1IE38</accession>
<reference evidence="2" key="1">
    <citation type="journal article" date="2020" name="Stud. Mycol.">
        <title>101 Dothideomycetes genomes: a test case for predicting lifestyles and emergence of pathogens.</title>
        <authorList>
            <person name="Haridas S."/>
            <person name="Albert R."/>
            <person name="Binder M."/>
            <person name="Bloem J."/>
            <person name="Labutti K."/>
            <person name="Salamov A."/>
            <person name="Andreopoulos B."/>
            <person name="Baker S."/>
            <person name="Barry K."/>
            <person name="Bills G."/>
            <person name="Bluhm B."/>
            <person name="Cannon C."/>
            <person name="Castanera R."/>
            <person name="Culley D."/>
            <person name="Daum C."/>
            <person name="Ezra D."/>
            <person name="Gonzalez J."/>
            <person name="Henrissat B."/>
            <person name="Kuo A."/>
            <person name="Liang C."/>
            <person name="Lipzen A."/>
            <person name="Lutzoni F."/>
            <person name="Magnuson J."/>
            <person name="Mondo S."/>
            <person name="Nolan M."/>
            <person name="Ohm R."/>
            <person name="Pangilinan J."/>
            <person name="Park H.-J."/>
            <person name="Ramirez L."/>
            <person name="Alfaro M."/>
            <person name="Sun H."/>
            <person name="Tritt A."/>
            <person name="Yoshinaga Y."/>
            <person name="Zwiers L.-H."/>
            <person name="Turgeon B."/>
            <person name="Goodwin S."/>
            <person name="Spatafora J."/>
            <person name="Crous P."/>
            <person name="Grigoriev I."/>
        </authorList>
    </citation>
    <scope>NUCLEOTIDE SEQUENCE</scope>
    <source>
        <strain evidence="2">CBS 122367</strain>
    </source>
</reference>
<dbReference type="Gene3D" id="3.40.630.30">
    <property type="match status" value="1"/>
</dbReference>
<dbReference type="PANTHER" id="PTHR42791:SF5">
    <property type="entry name" value="HYPOTHETICAL ACETYLTRANSFERASE (EUROFUNG)"/>
    <property type="match status" value="1"/>
</dbReference>
<dbReference type="Proteomes" id="UP000799291">
    <property type="component" value="Unassembled WGS sequence"/>
</dbReference>
<dbReference type="EMBL" id="MU005635">
    <property type="protein sequence ID" value="KAF2676395.1"/>
    <property type="molecule type" value="Genomic_DNA"/>
</dbReference>
<gene>
    <name evidence="2" type="ORF">K458DRAFT_424720</name>
</gene>
<dbReference type="GO" id="GO:0016747">
    <property type="term" value="F:acyltransferase activity, transferring groups other than amino-acyl groups"/>
    <property type="evidence" value="ECO:0007669"/>
    <property type="project" value="InterPro"/>
</dbReference>
<keyword evidence="3" id="KW-1185">Reference proteome</keyword>
<organism evidence="2 3">
    <name type="scientific">Lentithecium fluviatile CBS 122367</name>
    <dbReference type="NCBI Taxonomy" id="1168545"/>
    <lineage>
        <taxon>Eukaryota</taxon>
        <taxon>Fungi</taxon>
        <taxon>Dikarya</taxon>
        <taxon>Ascomycota</taxon>
        <taxon>Pezizomycotina</taxon>
        <taxon>Dothideomycetes</taxon>
        <taxon>Pleosporomycetidae</taxon>
        <taxon>Pleosporales</taxon>
        <taxon>Massarineae</taxon>
        <taxon>Lentitheciaceae</taxon>
        <taxon>Lentithecium</taxon>
    </lineage>
</organism>
<dbReference type="InterPro" id="IPR000182">
    <property type="entry name" value="GNAT_dom"/>
</dbReference>
<dbReference type="InterPro" id="IPR016181">
    <property type="entry name" value="Acyl_CoA_acyltransferase"/>
</dbReference>
<dbReference type="PANTHER" id="PTHR42791">
    <property type="entry name" value="GNAT FAMILY ACETYLTRANSFERASE"/>
    <property type="match status" value="1"/>
</dbReference>
<dbReference type="CDD" id="cd04301">
    <property type="entry name" value="NAT_SF"/>
    <property type="match status" value="1"/>
</dbReference>
<evidence type="ECO:0000259" key="1">
    <source>
        <dbReference type="PROSITE" id="PS51186"/>
    </source>
</evidence>
<dbReference type="Pfam" id="PF13508">
    <property type="entry name" value="Acetyltransf_7"/>
    <property type="match status" value="1"/>
</dbReference>
<evidence type="ECO:0000313" key="2">
    <source>
        <dbReference type="EMBL" id="KAF2676395.1"/>
    </source>
</evidence>
<evidence type="ECO:0000313" key="3">
    <source>
        <dbReference type="Proteomes" id="UP000799291"/>
    </source>
</evidence>
<dbReference type="InterPro" id="IPR052523">
    <property type="entry name" value="Trichothecene_AcTrans"/>
</dbReference>
<protein>
    <recommendedName>
        <fullName evidence="1">N-acetyltransferase domain-containing protein</fullName>
    </recommendedName>
</protein>
<proteinExistence type="predicted"/>
<dbReference type="PROSITE" id="PS51186">
    <property type="entry name" value="GNAT"/>
    <property type="match status" value="1"/>
</dbReference>
<dbReference type="AlphaFoldDB" id="A0A6G1IE38"/>
<feature type="domain" description="N-acetyltransferase" evidence="1">
    <location>
        <begin position="43"/>
        <end position="218"/>
    </location>
</feature>
<name>A0A6G1IE38_9PLEO</name>
<dbReference type="SUPFAM" id="SSF55729">
    <property type="entry name" value="Acyl-CoA N-acyltransferases (Nat)"/>
    <property type="match status" value="1"/>
</dbReference>
<dbReference type="OrthoDB" id="410198at2759"/>